<keyword evidence="2" id="KW-1185">Reference proteome</keyword>
<evidence type="ECO:0000313" key="1">
    <source>
        <dbReference type="EMBL" id="KAJ1213363.1"/>
    </source>
</evidence>
<gene>
    <name evidence="1" type="ORF">NDU88_001001</name>
</gene>
<evidence type="ECO:0000313" key="2">
    <source>
        <dbReference type="Proteomes" id="UP001066276"/>
    </source>
</evidence>
<name>A0AAV7WH31_PLEWA</name>
<comment type="caution">
    <text evidence="1">The sequence shown here is derived from an EMBL/GenBank/DDBJ whole genome shotgun (WGS) entry which is preliminary data.</text>
</comment>
<dbReference type="AlphaFoldDB" id="A0AAV7WH31"/>
<proteinExistence type="predicted"/>
<reference evidence="1" key="1">
    <citation type="journal article" date="2022" name="bioRxiv">
        <title>Sequencing and chromosome-scale assembly of the giantPleurodeles waltlgenome.</title>
        <authorList>
            <person name="Brown T."/>
            <person name="Elewa A."/>
            <person name="Iarovenko S."/>
            <person name="Subramanian E."/>
            <person name="Araus A.J."/>
            <person name="Petzold A."/>
            <person name="Susuki M."/>
            <person name="Suzuki K.-i.T."/>
            <person name="Hayashi T."/>
            <person name="Toyoda A."/>
            <person name="Oliveira C."/>
            <person name="Osipova E."/>
            <person name="Leigh N.D."/>
            <person name="Simon A."/>
            <person name="Yun M.H."/>
        </authorList>
    </citation>
    <scope>NUCLEOTIDE SEQUENCE</scope>
    <source>
        <strain evidence="1">20211129_DDA</strain>
        <tissue evidence="1">Liver</tissue>
    </source>
</reference>
<accession>A0AAV7WH31</accession>
<dbReference type="EMBL" id="JANPWB010000001">
    <property type="protein sequence ID" value="KAJ1213363.1"/>
    <property type="molecule type" value="Genomic_DNA"/>
</dbReference>
<protein>
    <submittedName>
        <fullName evidence="1">Uncharacterized protein</fullName>
    </submittedName>
</protein>
<organism evidence="1 2">
    <name type="scientific">Pleurodeles waltl</name>
    <name type="common">Iberian ribbed newt</name>
    <dbReference type="NCBI Taxonomy" id="8319"/>
    <lineage>
        <taxon>Eukaryota</taxon>
        <taxon>Metazoa</taxon>
        <taxon>Chordata</taxon>
        <taxon>Craniata</taxon>
        <taxon>Vertebrata</taxon>
        <taxon>Euteleostomi</taxon>
        <taxon>Amphibia</taxon>
        <taxon>Batrachia</taxon>
        <taxon>Caudata</taxon>
        <taxon>Salamandroidea</taxon>
        <taxon>Salamandridae</taxon>
        <taxon>Pleurodelinae</taxon>
        <taxon>Pleurodeles</taxon>
    </lineage>
</organism>
<dbReference type="Proteomes" id="UP001066276">
    <property type="component" value="Chromosome 1_1"/>
</dbReference>
<sequence>MPGPPSRFHYRSAVDIRNERLQIVVAETLVECCTLHLKSHLTTREPLWPLQSARSVPSASNSSIYLRSLLPWLQCAVHVCAWGHWETTSLAAHRC</sequence>